<gene>
    <name evidence="1" type="ORF">GCM10008908_33740</name>
</gene>
<proteinExistence type="predicted"/>
<sequence>MIREIEVTNMEDSDISEAKKIWVRQYELYCDNSKFPKKRLKK</sequence>
<organism evidence="1 2">
    <name type="scientific">Clostridium subterminale</name>
    <dbReference type="NCBI Taxonomy" id="1550"/>
    <lineage>
        <taxon>Bacteria</taxon>
        <taxon>Bacillati</taxon>
        <taxon>Bacillota</taxon>
        <taxon>Clostridia</taxon>
        <taxon>Eubacteriales</taxon>
        <taxon>Clostridiaceae</taxon>
        <taxon>Clostridium</taxon>
    </lineage>
</organism>
<accession>A0ABN1KWS8</accession>
<evidence type="ECO:0008006" key="3">
    <source>
        <dbReference type="Google" id="ProtNLM"/>
    </source>
</evidence>
<dbReference type="RefSeq" id="WP_343827699.1">
    <property type="nucleotide sequence ID" value="NZ_BAAACI010000008.1"/>
</dbReference>
<comment type="caution">
    <text evidence="1">The sequence shown here is derived from an EMBL/GenBank/DDBJ whole genome shotgun (WGS) entry which is preliminary data.</text>
</comment>
<evidence type="ECO:0000313" key="2">
    <source>
        <dbReference type="Proteomes" id="UP001501047"/>
    </source>
</evidence>
<evidence type="ECO:0000313" key="1">
    <source>
        <dbReference type="EMBL" id="GAA0777862.1"/>
    </source>
</evidence>
<keyword evidence="2" id="KW-1185">Reference proteome</keyword>
<protein>
    <recommendedName>
        <fullName evidence="3">GNAT family N-acetyltransferase</fullName>
    </recommendedName>
</protein>
<name>A0ABN1KWS8_CLOSU</name>
<dbReference type="Proteomes" id="UP001501047">
    <property type="component" value="Unassembled WGS sequence"/>
</dbReference>
<dbReference type="EMBL" id="BAAACI010000008">
    <property type="protein sequence ID" value="GAA0777862.1"/>
    <property type="molecule type" value="Genomic_DNA"/>
</dbReference>
<reference evidence="1 2" key="1">
    <citation type="journal article" date="2019" name="Int. J. Syst. Evol. Microbiol.">
        <title>The Global Catalogue of Microorganisms (GCM) 10K type strain sequencing project: providing services to taxonomists for standard genome sequencing and annotation.</title>
        <authorList>
            <consortium name="The Broad Institute Genomics Platform"/>
            <consortium name="The Broad Institute Genome Sequencing Center for Infectious Disease"/>
            <person name="Wu L."/>
            <person name="Ma J."/>
        </authorList>
    </citation>
    <scope>NUCLEOTIDE SEQUENCE [LARGE SCALE GENOMIC DNA]</scope>
    <source>
        <strain evidence="1 2">JCM 1417</strain>
    </source>
</reference>